<accession>A0A6P1YGG3</accession>
<name>A0A6P1YGG3_9HYPH</name>
<reference evidence="2 3" key="1">
    <citation type="submission" date="2020-02" db="EMBL/GenBank/DDBJ databases">
        <authorList>
            <person name="Li G."/>
        </authorList>
    </citation>
    <scope>NUCLEOTIDE SEQUENCE [LARGE SCALE GENOMIC DNA]</scope>
    <source>
        <strain evidence="2 3">DSM 102029</strain>
    </source>
</reference>
<organism evidence="2 3">
    <name type="scientific">Ancylobacter pratisalsi</name>
    <dbReference type="NCBI Taxonomy" id="1745854"/>
    <lineage>
        <taxon>Bacteria</taxon>
        <taxon>Pseudomonadati</taxon>
        <taxon>Pseudomonadota</taxon>
        <taxon>Alphaproteobacteria</taxon>
        <taxon>Hyphomicrobiales</taxon>
        <taxon>Xanthobacteraceae</taxon>
        <taxon>Ancylobacter</taxon>
    </lineage>
</organism>
<dbReference type="KEGG" id="apra:G3A50_00780"/>
<evidence type="ECO:0000313" key="2">
    <source>
        <dbReference type="EMBL" id="QIB32398.1"/>
    </source>
</evidence>
<dbReference type="EMBL" id="CP048630">
    <property type="protein sequence ID" value="QIB32398.1"/>
    <property type="molecule type" value="Genomic_DNA"/>
</dbReference>
<protein>
    <submittedName>
        <fullName evidence="2">Uncharacterized protein</fullName>
    </submittedName>
</protein>
<keyword evidence="1" id="KW-0812">Transmembrane</keyword>
<dbReference type="Proteomes" id="UP000464751">
    <property type="component" value="Chromosome"/>
</dbReference>
<evidence type="ECO:0000256" key="1">
    <source>
        <dbReference type="SAM" id="Phobius"/>
    </source>
</evidence>
<feature type="transmembrane region" description="Helical" evidence="1">
    <location>
        <begin position="35"/>
        <end position="54"/>
    </location>
</feature>
<keyword evidence="1" id="KW-1133">Transmembrane helix</keyword>
<proteinExistence type="predicted"/>
<dbReference type="RefSeq" id="WP_163073339.1">
    <property type="nucleotide sequence ID" value="NZ_CP048630.1"/>
</dbReference>
<sequence>MVMLWLVALCLCAVAVLTVIGRARSAPAPGGWVGIAAVILLALWLADIGGGTFLRPPSPVLDTLPPSAALEPPQLFGTDAGTSAQSGWGRVAAPI</sequence>
<keyword evidence="1" id="KW-0472">Membrane</keyword>
<gene>
    <name evidence="2" type="ORF">G3A50_00780</name>
</gene>
<dbReference type="AlphaFoldDB" id="A0A6P1YGG3"/>
<keyword evidence="3" id="KW-1185">Reference proteome</keyword>
<evidence type="ECO:0000313" key="3">
    <source>
        <dbReference type="Proteomes" id="UP000464751"/>
    </source>
</evidence>